<gene>
    <name evidence="1" type="ORF">SCALOS_LOCUS5562</name>
</gene>
<protein>
    <submittedName>
        <fullName evidence="1">4337_t:CDS:1</fullName>
    </submittedName>
</protein>
<evidence type="ECO:0000313" key="2">
    <source>
        <dbReference type="Proteomes" id="UP000789860"/>
    </source>
</evidence>
<proteinExistence type="predicted"/>
<comment type="caution">
    <text evidence="1">The sequence shown here is derived from an EMBL/GenBank/DDBJ whole genome shotgun (WGS) entry which is preliminary data.</text>
</comment>
<feature type="non-terminal residue" evidence="1">
    <location>
        <position position="1"/>
    </location>
</feature>
<dbReference type="Proteomes" id="UP000789860">
    <property type="component" value="Unassembled WGS sequence"/>
</dbReference>
<reference evidence="1" key="1">
    <citation type="submission" date="2021-06" db="EMBL/GenBank/DDBJ databases">
        <authorList>
            <person name="Kallberg Y."/>
            <person name="Tangrot J."/>
            <person name="Rosling A."/>
        </authorList>
    </citation>
    <scope>NUCLEOTIDE SEQUENCE</scope>
    <source>
        <strain evidence="1">AU212A</strain>
    </source>
</reference>
<name>A0ACA9M0X0_9GLOM</name>
<dbReference type="EMBL" id="CAJVPM010009266">
    <property type="protein sequence ID" value="CAG8562610.1"/>
    <property type="molecule type" value="Genomic_DNA"/>
</dbReference>
<accession>A0ACA9M0X0</accession>
<sequence length="57" mass="6192">RMKSISSPNILAERRNLTNNPYPPLKSDLSSVSNPTLTIPKGRQGPGKTCPSFVVLL</sequence>
<keyword evidence="2" id="KW-1185">Reference proteome</keyword>
<organism evidence="1 2">
    <name type="scientific">Scutellospora calospora</name>
    <dbReference type="NCBI Taxonomy" id="85575"/>
    <lineage>
        <taxon>Eukaryota</taxon>
        <taxon>Fungi</taxon>
        <taxon>Fungi incertae sedis</taxon>
        <taxon>Mucoromycota</taxon>
        <taxon>Glomeromycotina</taxon>
        <taxon>Glomeromycetes</taxon>
        <taxon>Diversisporales</taxon>
        <taxon>Gigasporaceae</taxon>
        <taxon>Scutellospora</taxon>
    </lineage>
</organism>
<evidence type="ECO:0000313" key="1">
    <source>
        <dbReference type="EMBL" id="CAG8562610.1"/>
    </source>
</evidence>